<protein>
    <submittedName>
        <fullName evidence="2">Uncharacterized protein</fullName>
    </submittedName>
</protein>
<keyword evidence="1" id="KW-0732">Signal</keyword>
<keyword evidence="3" id="KW-1185">Reference proteome</keyword>
<organism evidence="2 3">
    <name type="scientific">Gemmobacter aquaticus</name>
    <dbReference type="NCBI Taxonomy" id="490185"/>
    <lineage>
        <taxon>Bacteria</taxon>
        <taxon>Pseudomonadati</taxon>
        <taxon>Pseudomonadota</taxon>
        <taxon>Alphaproteobacteria</taxon>
        <taxon>Rhodobacterales</taxon>
        <taxon>Paracoccaceae</taxon>
        <taxon>Gemmobacter</taxon>
    </lineage>
</organism>
<dbReference type="RefSeq" id="WP_146285430.1">
    <property type="nucleotide sequence ID" value="NZ_BMLP01000001.1"/>
</dbReference>
<dbReference type="Proteomes" id="UP000598196">
    <property type="component" value="Unassembled WGS sequence"/>
</dbReference>
<dbReference type="AlphaFoldDB" id="A0A918DBU4"/>
<feature type="signal peptide" evidence="1">
    <location>
        <begin position="1"/>
        <end position="23"/>
    </location>
</feature>
<dbReference type="EMBL" id="BMLP01000001">
    <property type="protein sequence ID" value="GGO26935.1"/>
    <property type="molecule type" value="Genomic_DNA"/>
</dbReference>
<dbReference type="Pfam" id="PF19630">
    <property type="entry name" value="DUF6134"/>
    <property type="match status" value="1"/>
</dbReference>
<evidence type="ECO:0000256" key="1">
    <source>
        <dbReference type="SAM" id="SignalP"/>
    </source>
</evidence>
<proteinExistence type="predicted"/>
<dbReference type="InterPro" id="IPR045767">
    <property type="entry name" value="DUF6134"/>
</dbReference>
<reference evidence="2 3" key="1">
    <citation type="journal article" date="2014" name="Int. J. Syst. Evol. Microbiol.">
        <title>Complete genome sequence of Corynebacterium casei LMG S-19264T (=DSM 44701T), isolated from a smear-ripened cheese.</title>
        <authorList>
            <consortium name="US DOE Joint Genome Institute (JGI-PGF)"/>
            <person name="Walter F."/>
            <person name="Albersmeier A."/>
            <person name="Kalinowski J."/>
            <person name="Ruckert C."/>
        </authorList>
    </citation>
    <scope>NUCLEOTIDE SEQUENCE [LARGE SCALE GENOMIC DNA]</scope>
    <source>
        <strain evidence="2 3">CGMCC 1.7029</strain>
    </source>
</reference>
<comment type="caution">
    <text evidence="2">The sequence shown here is derived from an EMBL/GenBank/DDBJ whole genome shotgun (WGS) entry which is preliminary data.</text>
</comment>
<dbReference type="OrthoDB" id="6086999at2"/>
<sequence length="202" mass="21669">MTRTKPAILIAALAAMIGTGAIAAPKASVPESGKLQFDVIRKGRDIGDYTLKFRGKGDDLTVSVMTDVMVRVPVIGVSAYNFNQTGTETWKNGKLAAIETTTDDNGTPHSIRLGATALVPASLWSADIVKSTQILNTIDGSTDRISVRNLGTETVETGHGAVQAQHFALSGDLQRELWFADAKLVHVRFQADDGSQIDYVLR</sequence>
<evidence type="ECO:0000313" key="3">
    <source>
        <dbReference type="Proteomes" id="UP000598196"/>
    </source>
</evidence>
<name>A0A918DBU4_9RHOB</name>
<gene>
    <name evidence="2" type="ORF">GCM10010991_08110</name>
</gene>
<evidence type="ECO:0000313" key="2">
    <source>
        <dbReference type="EMBL" id="GGO26935.1"/>
    </source>
</evidence>
<feature type="chain" id="PRO_5037019899" evidence="1">
    <location>
        <begin position="24"/>
        <end position="202"/>
    </location>
</feature>
<accession>A0A918DBU4</accession>